<feature type="binding site" evidence="9">
    <location>
        <position position="261"/>
    </location>
    <ligand>
        <name>NAD(+)</name>
        <dbReference type="ChEBI" id="CHEBI:57540"/>
    </ligand>
</feature>
<dbReference type="AlphaFoldDB" id="A0A239N1Y2"/>
<dbReference type="PRINTS" id="PR00411">
    <property type="entry name" value="PNDRDTASEI"/>
</dbReference>
<dbReference type="FunFam" id="3.30.390.30:FF:000001">
    <property type="entry name" value="Dihydrolipoyl dehydrogenase"/>
    <property type="match status" value="1"/>
</dbReference>
<keyword evidence="9" id="KW-0547">Nucleotide-binding</keyword>
<evidence type="ECO:0000256" key="11">
    <source>
        <dbReference type="RuleBase" id="RU003691"/>
    </source>
</evidence>
<sequence>MPHYDLVILGAGSGNMLFGEEFAHLRCAIVEPGRFGGTCLNRGCIPSKMFVVAADAAEEARAAARLGVHATVEPVDWKTVRDRVFRRIDPLHDSAVDYRRDNGIDVYSEEARFVAPKVLQVGAERITADTFVVSVGSRPLVPDIPGLDSVPFHTSDTIMRIEDSPASLVILGGGFIAAEFGHVFSAFGSDVTIIQRGPRLLMAEDEQVSERFTELASRRHRLLLGATVAAVERRPGGVEVSMTCADGDHVVQAEMLLVCTGRRPNSDRLDAAAGGLELDGHGHIVTDNSYRTSVPGVWALGDVVNHFQLKHMANAESRVVRHNLLHPDDLRTLSNKVAPHAVFTSPQIASVGLTEQEARRRGVEYLVSVRDYADTAYGWALEDTTGFVKVLADPHDRSILGAHIIGPQAATLIQPLIQAMSLGQTADQVGRDVLYIHPALTEAVEQALLDL</sequence>
<dbReference type="PIRSF" id="PIRSF000350">
    <property type="entry name" value="Mercury_reductase_MerA"/>
    <property type="match status" value="1"/>
</dbReference>
<keyword evidence="7 11" id="KW-0676">Redox-active center</keyword>
<dbReference type="Gene3D" id="3.30.390.30">
    <property type="match status" value="1"/>
</dbReference>
<evidence type="ECO:0000256" key="4">
    <source>
        <dbReference type="ARBA" id="ARBA00022857"/>
    </source>
</evidence>
<dbReference type="EMBL" id="FZOF01000029">
    <property type="protein sequence ID" value="SNT48178.1"/>
    <property type="molecule type" value="Genomic_DNA"/>
</dbReference>
<dbReference type="Proteomes" id="UP000198280">
    <property type="component" value="Unassembled WGS sequence"/>
</dbReference>
<organism evidence="14 15">
    <name type="scientific">Actinacidiphila glaucinigra</name>
    <dbReference type="NCBI Taxonomy" id="235986"/>
    <lineage>
        <taxon>Bacteria</taxon>
        <taxon>Bacillati</taxon>
        <taxon>Actinomycetota</taxon>
        <taxon>Actinomycetes</taxon>
        <taxon>Kitasatosporales</taxon>
        <taxon>Streptomycetaceae</taxon>
        <taxon>Actinacidiphila</taxon>
    </lineage>
</organism>
<feature type="active site" description="Proton acceptor" evidence="8">
    <location>
        <position position="437"/>
    </location>
</feature>
<dbReference type="PRINTS" id="PR00368">
    <property type="entry name" value="FADPNR"/>
</dbReference>
<dbReference type="InterPro" id="IPR016156">
    <property type="entry name" value="FAD/NAD-linked_Rdtase_dimer_sf"/>
</dbReference>
<dbReference type="GO" id="GO:0016668">
    <property type="term" value="F:oxidoreductase activity, acting on a sulfur group of donors, NAD(P) as acceptor"/>
    <property type="evidence" value="ECO:0007669"/>
    <property type="project" value="InterPro"/>
</dbReference>
<evidence type="ECO:0000256" key="10">
    <source>
        <dbReference type="PIRSR" id="PIRSR000350-4"/>
    </source>
</evidence>
<accession>A0A239N1Y2</accession>
<feature type="domain" description="Pyridine nucleotide-disulphide oxidoreductase dimerisation" evidence="12">
    <location>
        <begin position="339"/>
        <end position="447"/>
    </location>
</feature>
<feature type="binding site" evidence="9">
    <location>
        <position position="302"/>
    </location>
    <ligand>
        <name>FAD</name>
        <dbReference type="ChEBI" id="CHEBI:57692"/>
    </ligand>
</feature>
<feature type="disulfide bond" description="Redox-active" evidence="10">
    <location>
        <begin position="39"/>
        <end position="44"/>
    </location>
</feature>
<dbReference type="InterPro" id="IPR036188">
    <property type="entry name" value="FAD/NAD-bd_sf"/>
</dbReference>
<dbReference type="Pfam" id="PF02852">
    <property type="entry name" value="Pyr_redox_dim"/>
    <property type="match status" value="1"/>
</dbReference>
<keyword evidence="3 9" id="KW-0274">FAD</keyword>
<dbReference type="PANTHER" id="PTHR43014:SF4">
    <property type="entry name" value="PYRIDINE NUCLEOTIDE-DISULFIDE OXIDOREDUCTASE RCLA-RELATED"/>
    <property type="match status" value="1"/>
</dbReference>
<keyword evidence="4" id="KW-0521">NADP</keyword>
<evidence type="ECO:0000313" key="14">
    <source>
        <dbReference type="EMBL" id="SNT48178.1"/>
    </source>
</evidence>
<dbReference type="RefSeq" id="WP_089228213.1">
    <property type="nucleotide sequence ID" value="NZ_FZOF01000029.1"/>
</dbReference>
<dbReference type="OrthoDB" id="4678789at2"/>
<dbReference type="PANTHER" id="PTHR43014">
    <property type="entry name" value="MERCURIC REDUCTASE"/>
    <property type="match status" value="1"/>
</dbReference>
<feature type="binding site" evidence="9">
    <location>
        <begin position="172"/>
        <end position="179"/>
    </location>
    <ligand>
        <name>NAD(+)</name>
        <dbReference type="ChEBI" id="CHEBI:57540"/>
    </ligand>
</feature>
<dbReference type="NCBIfam" id="NF005884">
    <property type="entry name" value="PRK07846.1"/>
    <property type="match status" value="1"/>
</dbReference>
<dbReference type="GO" id="GO:0003955">
    <property type="term" value="F:NAD(P)H dehydrogenase (quinone) activity"/>
    <property type="evidence" value="ECO:0007669"/>
    <property type="project" value="TreeGrafter"/>
</dbReference>
<evidence type="ECO:0000256" key="2">
    <source>
        <dbReference type="ARBA" id="ARBA00022630"/>
    </source>
</evidence>
<dbReference type="InterPro" id="IPR012999">
    <property type="entry name" value="Pyr_OxRdtase_I_AS"/>
</dbReference>
<dbReference type="Gene3D" id="3.50.50.60">
    <property type="entry name" value="FAD/NAD(P)-binding domain"/>
    <property type="match status" value="2"/>
</dbReference>
<dbReference type="Pfam" id="PF07992">
    <property type="entry name" value="Pyr_redox_2"/>
    <property type="match status" value="1"/>
</dbReference>
<keyword evidence="2 11" id="KW-0285">Flavoprotein</keyword>
<evidence type="ECO:0000259" key="12">
    <source>
        <dbReference type="Pfam" id="PF02852"/>
    </source>
</evidence>
<dbReference type="InterPro" id="IPR001100">
    <property type="entry name" value="Pyr_nuc-diS_OxRdtase"/>
</dbReference>
<keyword evidence="9" id="KW-0520">NAD</keyword>
<name>A0A239N1Y2_9ACTN</name>
<evidence type="ECO:0000259" key="13">
    <source>
        <dbReference type="Pfam" id="PF07992"/>
    </source>
</evidence>
<protein>
    <submittedName>
        <fullName evidence="14">Mycothione reductase</fullName>
    </submittedName>
</protein>
<evidence type="ECO:0000256" key="9">
    <source>
        <dbReference type="PIRSR" id="PIRSR000350-3"/>
    </source>
</evidence>
<reference evidence="14 15" key="1">
    <citation type="submission" date="2017-06" db="EMBL/GenBank/DDBJ databases">
        <authorList>
            <person name="Kim H.J."/>
            <person name="Triplett B.A."/>
        </authorList>
    </citation>
    <scope>NUCLEOTIDE SEQUENCE [LARGE SCALE GENOMIC DNA]</scope>
    <source>
        <strain evidence="14 15">CGMCC 4.1858</strain>
    </source>
</reference>
<evidence type="ECO:0000256" key="5">
    <source>
        <dbReference type="ARBA" id="ARBA00023002"/>
    </source>
</evidence>
<evidence type="ECO:0000256" key="8">
    <source>
        <dbReference type="PIRSR" id="PIRSR000350-2"/>
    </source>
</evidence>
<comment type="similarity">
    <text evidence="1 11">Belongs to the class-I pyridine nucleotide-disulfide oxidoreductase family.</text>
</comment>
<comment type="cofactor">
    <cofactor evidence="9">
        <name>FAD</name>
        <dbReference type="ChEBI" id="CHEBI:57692"/>
    </cofactor>
    <text evidence="9">Binds 1 FAD per subunit.</text>
</comment>
<dbReference type="PROSITE" id="PS00076">
    <property type="entry name" value="PYRIDINE_REDOX_1"/>
    <property type="match status" value="1"/>
</dbReference>
<evidence type="ECO:0000256" key="7">
    <source>
        <dbReference type="ARBA" id="ARBA00023284"/>
    </source>
</evidence>
<dbReference type="InterPro" id="IPR004099">
    <property type="entry name" value="Pyr_nucl-diS_OxRdtase_dimer"/>
</dbReference>
<evidence type="ECO:0000256" key="1">
    <source>
        <dbReference type="ARBA" id="ARBA00007532"/>
    </source>
</evidence>
<feature type="domain" description="FAD/NAD(P)-binding" evidence="13">
    <location>
        <begin position="4"/>
        <end position="315"/>
    </location>
</feature>
<dbReference type="InterPro" id="IPR023753">
    <property type="entry name" value="FAD/NAD-binding_dom"/>
</dbReference>
<keyword evidence="6" id="KW-1015">Disulfide bond</keyword>
<gene>
    <name evidence="14" type="ORF">SAMN05216252_12986</name>
</gene>
<dbReference type="SUPFAM" id="SSF55424">
    <property type="entry name" value="FAD/NAD-linked reductases, dimerisation (C-terminal) domain"/>
    <property type="match status" value="1"/>
</dbReference>
<dbReference type="GO" id="GO:0050660">
    <property type="term" value="F:flavin adenine dinucleotide binding"/>
    <property type="evidence" value="ECO:0007669"/>
    <property type="project" value="TreeGrafter"/>
</dbReference>
<keyword evidence="15" id="KW-1185">Reference proteome</keyword>
<feature type="binding site" evidence="9">
    <location>
        <position position="48"/>
    </location>
    <ligand>
        <name>FAD</name>
        <dbReference type="ChEBI" id="CHEBI:57692"/>
    </ligand>
</feature>
<evidence type="ECO:0000256" key="6">
    <source>
        <dbReference type="ARBA" id="ARBA00023157"/>
    </source>
</evidence>
<keyword evidence="5 11" id="KW-0560">Oxidoreductase</keyword>
<proteinExistence type="inferred from homology"/>
<evidence type="ECO:0000313" key="15">
    <source>
        <dbReference type="Proteomes" id="UP000198280"/>
    </source>
</evidence>
<evidence type="ECO:0000256" key="3">
    <source>
        <dbReference type="ARBA" id="ARBA00022827"/>
    </source>
</evidence>
<dbReference type="SUPFAM" id="SSF51905">
    <property type="entry name" value="FAD/NAD(P)-binding domain"/>
    <property type="match status" value="1"/>
</dbReference>